<evidence type="ECO:0000313" key="3">
    <source>
        <dbReference type="EMBL" id="KKB34140.1"/>
    </source>
</evidence>
<evidence type="ECO:0000256" key="2">
    <source>
        <dbReference type="SAM" id="Phobius"/>
    </source>
</evidence>
<proteinExistence type="predicted"/>
<dbReference type="RefSeq" id="WP_040048110.1">
    <property type="nucleotide sequence ID" value="NZ_JWIR02000089.1"/>
</dbReference>
<accession>A0A0F5HM93</accession>
<evidence type="ECO:0000313" key="4">
    <source>
        <dbReference type="Proteomes" id="UP000031563"/>
    </source>
</evidence>
<dbReference type="Proteomes" id="UP000031563">
    <property type="component" value="Unassembled WGS sequence"/>
</dbReference>
<protein>
    <submittedName>
        <fullName evidence="3">Uncharacterized protein</fullName>
    </submittedName>
</protein>
<keyword evidence="4" id="KW-1185">Reference proteome</keyword>
<sequence length="173" mass="21674">MESLRWYHSTWFIAVLFAFWFLIIPIIIGCILISKKERLIKLWEIDKIQEFEHIKNELVLKEAELMENVRQFEEEKMVERKNLELQKQNEEKIIQEKMRLRKIELENEFNISKKEAINIQLRYEREKKDYLKQLERQSKRKLHQIKRLKRLQKFFMREIIVLKDELLEILYYF</sequence>
<feature type="transmembrane region" description="Helical" evidence="2">
    <location>
        <begin position="12"/>
        <end position="33"/>
    </location>
</feature>
<dbReference type="PROSITE" id="PS51257">
    <property type="entry name" value="PROKAR_LIPOPROTEIN"/>
    <property type="match status" value="1"/>
</dbReference>
<gene>
    <name evidence="3" type="ORF">QY95_04026</name>
</gene>
<name>A0A0F5HM93_BACTR</name>
<evidence type="ECO:0000256" key="1">
    <source>
        <dbReference type="SAM" id="Coils"/>
    </source>
</evidence>
<dbReference type="AlphaFoldDB" id="A0A0F5HM93"/>
<keyword evidence="2" id="KW-0812">Transmembrane</keyword>
<feature type="coiled-coil region" evidence="1">
    <location>
        <begin position="55"/>
        <end position="151"/>
    </location>
</feature>
<dbReference type="EMBL" id="JWIR02000089">
    <property type="protein sequence ID" value="KKB34140.1"/>
    <property type="molecule type" value="Genomic_DNA"/>
</dbReference>
<comment type="caution">
    <text evidence="3">The sequence shown here is derived from an EMBL/GenBank/DDBJ whole genome shotgun (WGS) entry which is preliminary data.</text>
</comment>
<keyword evidence="2" id="KW-1133">Transmembrane helix</keyword>
<keyword evidence="2" id="KW-0472">Membrane</keyword>
<keyword evidence="1" id="KW-0175">Coiled coil</keyword>
<reference evidence="3" key="1">
    <citation type="submission" date="2015-02" db="EMBL/GenBank/DDBJ databases">
        <title>Genome Assembly of Bacillaceae bacterium MTCC 8252.</title>
        <authorList>
            <person name="Verma A."/>
            <person name="Khatri I."/>
            <person name="Mual P."/>
            <person name="Subramanian S."/>
            <person name="Krishnamurthi S."/>
        </authorList>
    </citation>
    <scope>NUCLEOTIDE SEQUENCE [LARGE SCALE GENOMIC DNA]</scope>
    <source>
        <strain evidence="3">MTCC 8252</strain>
    </source>
</reference>
<organism evidence="3 4">
    <name type="scientific">Bacillus thermotolerans</name>
    <name type="common">Quasibacillus thermotolerans</name>
    <dbReference type="NCBI Taxonomy" id="1221996"/>
    <lineage>
        <taxon>Bacteria</taxon>
        <taxon>Bacillati</taxon>
        <taxon>Bacillota</taxon>
        <taxon>Bacilli</taxon>
        <taxon>Bacillales</taxon>
        <taxon>Bacillaceae</taxon>
        <taxon>Bacillus</taxon>
    </lineage>
</organism>